<feature type="transmembrane region" description="Helical" evidence="1">
    <location>
        <begin position="120"/>
        <end position="142"/>
    </location>
</feature>
<accession>A0A2S8F6S0</accession>
<feature type="transmembrane region" description="Helical" evidence="1">
    <location>
        <begin position="86"/>
        <end position="108"/>
    </location>
</feature>
<gene>
    <name evidence="2" type="ORF">C5Y98_26270</name>
</gene>
<keyword evidence="1" id="KW-0812">Transmembrane</keyword>
<dbReference type="OrthoDB" id="9962271at2"/>
<dbReference type="RefSeq" id="WP_105358970.1">
    <property type="nucleotide sequence ID" value="NZ_PUIB01000026.1"/>
</dbReference>
<evidence type="ECO:0000256" key="1">
    <source>
        <dbReference type="SAM" id="Phobius"/>
    </source>
</evidence>
<evidence type="ECO:0000313" key="3">
    <source>
        <dbReference type="Proteomes" id="UP000239388"/>
    </source>
</evidence>
<keyword evidence="1" id="KW-0472">Membrane</keyword>
<feature type="transmembrane region" description="Helical" evidence="1">
    <location>
        <begin position="55"/>
        <end position="74"/>
    </location>
</feature>
<dbReference type="EMBL" id="PUIB01000026">
    <property type="protein sequence ID" value="PQO27838.1"/>
    <property type="molecule type" value="Genomic_DNA"/>
</dbReference>
<feature type="transmembrane region" description="Helical" evidence="1">
    <location>
        <begin position="163"/>
        <end position="185"/>
    </location>
</feature>
<reference evidence="2 3" key="1">
    <citation type="submission" date="2018-02" db="EMBL/GenBank/DDBJ databases">
        <title>Comparative genomes isolates from brazilian mangrove.</title>
        <authorList>
            <person name="Araujo J.E."/>
            <person name="Taketani R.G."/>
            <person name="Silva M.C.P."/>
            <person name="Loureco M.V."/>
            <person name="Andreote F.D."/>
        </authorList>
    </citation>
    <scope>NUCLEOTIDE SEQUENCE [LARGE SCALE GENOMIC DNA]</scope>
    <source>
        <strain evidence="2 3">NAP PRIS-MGV</strain>
    </source>
</reference>
<protein>
    <submittedName>
        <fullName evidence="2">Uncharacterized protein</fullName>
    </submittedName>
</protein>
<comment type="caution">
    <text evidence="2">The sequence shown here is derived from an EMBL/GenBank/DDBJ whole genome shotgun (WGS) entry which is preliminary data.</text>
</comment>
<evidence type="ECO:0000313" key="2">
    <source>
        <dbReference type="EMBL" id="PQO27838.1"/>
    </source>
</evidence>
<name>A0A2S8F6S0_9BACT</name>
<keyword evidence="1" id="KW-1133">Transmembrane helix</keyword>
<dbReference type="Proteomes" id="UP000239388">
    <property type="component" value="Unassembled WGS sequence"/>
</dbReference>
<dbReference type="AlphaFoldDB" id="A0A2S8F6S0"/>
<proteinExistence type="predicted"/>
<sequence length="190" mass="20600">MHEQAEPADQQAATVTTRPPGLLIAFSLVTVALCLWFAGWLLALVTTLSAQEGSAIGFLAALLGPGLVATQQYRGTFRANPRSARFCTVFFGVVALLLFLSTVMSTNVLLYSRVPKVETLTTMACMLGVVVFLTSTSVMNYFRWKQLVQAEQALQPVVKSPRFTLLEMMALMLGVGLVLGGAAFYSHFSQ</sequence>
<feature type="transmembrane region" description="Helical" evidence="1">
    <location>
        <begin position="21"/>
        <end position="43"/>
    </location>
</feature>
<organism evidence="2 3">
    <name type="scientific">Blastopirellula marina</name>
    <dbReference type="NCBI Taxonomy" id="124"/>
    <lineage>
        <taxon>Bacteria</taxon>
        <taxon>Pseudomonadati</taxon>
        <taxon>Planctomycetota</taxon>
        <taxon>Planctomycetia</taxon>
        <taxon>Pirellulales</taxon>
        <taxon>Pirellulaceae</taxon>
        <taxon>Blastopirellula</taxon>
    </lineage>
</organism>